<protein>
    <submittedName>
        <fullName evidence="4">ADP-ribose pyrophosphatase YjhB (NUDIX family)</fullName>
    </submittedName>
</protein>
<keyword evidence="2" id="KW-0378">Hydrolase</keyword>
<dbReference type="EMBL" id="SOCP01000003">
    <property type="protein sequence ID" value="TDV54857.1"/>
    <property type="molecule type" value="Genomic_DNA"/>
</dbReference>
<dbReference type="GO" id="GO:0016787">
    <property type="term" value="F:hydrolase activity"/>
    <property type="evidence" value="ECO:0007669"/>
    <property type="project" value="UniProtKB-KW"/>
</dbReference>
<dbReference type="PROSITE" id="PS51462">
    <property type="entry name" value="NUDIX"/>
    <property type="match status" value="1"/>
</dbReference>
<dbReference type="CDD" id="cd04683">
    <property type="entry name" value="NUDIX_Hydrolase"/>
    <property type="match status" value="1"/>
</dbReference>
<sequence length="156" mass="17693">MPYTSPVDVMLLLVRDGRVLLARRQNTGYADGQWNLPSGKLEDGEDVVAAIIREAREEIAIELGRGELDMAAALHCRHPDGQARVGFFFHARRWRGEPDNAEPHKCSEIGWFPLDRLPVDTVPYTRAGIELFLRREPFGLHGWPPIAEPAVEWSQR</sequence>
<organism evidence="4 5">
    <name type="scientific">Actinophytocola oryzae</name>
    <dbReference type="NCBI Taxonomy" id="502181"/>
    <lineage>
        <taxon>Bacteria</taxon>
        <taxon>Bacillati</taxon>
        <taxon>Actinomycetota</taxon>
        <taxon>Actinomycetes</taxon>
        <taxon>Pseudonocardiales</taxon>
        <taxon>Pseudonocardiaceae</taxon>
    </lineage>
</organism>
<reference evidence="4 5" key="1">
    <citation type="submission" date="2019-03" db="EMBL/GenBank/DDBJ databases">
        <title>Genomic Encyclopedia of Archaeal and Bacterial Type Strains, Phase II (KMG-II): from individual species to whole genera.</title>
        <authorList>
            <person name="Goeker M."/>
        </authorList>
    </citation>
    <scope>NUCLEOTIDE SEQUENCE [LARGE SCALE GENOMIC DNA]</scope>
    <source>
        <strain evidence="4 5">DSM 45499</strain>
    </source>
</reference>
<dbReference type="OrthoDB" id="21342at2"/>
<evidence type="ECO:0000313" key="4">
    <source>
        <dbReference type="EMBL" id="TDV54857.1"/>
    </source>
</evidence>
<accession>A0A4R7W011</accession>
<keyword evidence="5" id="KW-1185">Reference proteome</keyword>
<dbReference type="PANTHER" id="PTHR43046">
    <property type="entry name" value="GDP-MANNOSE MANNOSYL HYDROLASE"/>
    <property type="match status" value="1"/>
</dbReference>
<dbReference type="InterPro" id="IPR015797">
    <property type="entry name" value="NUDIX_hydrolase-like_dom_sf"/>
</dbReference>
<dbReference type="Proteomes" id="UP000294927">
    <property type="component" value="Unassembled WGS sequence"/>
</dbReference>
<proteinExistence type="predicted"/>
<dbReference type="RefSeq" id="WP_133901996.1">
    <property type="nucleotide sequence ID" value="NZ_SOCP01000003.1"/>
</dbReference>
<comment type="caution">
    <text evidence="4">The sequence shown here is derived from an EMBL/GenBank/DDBJ whole genome shotgun (WGS) entry which is preliminary data.</text>
</comment>
<dbReference type="Pfam" id="PF00293">
    <property type="entry name" value="NUDIX"/>
    <property type="match status" value="1"/>
</dbReference>
<dbReference type="Gene3D" id="3.90.79.10">
    <property type="entry name" value="Nucleoside Triphosphate Pyrophosphohydrolase"/>
    <property type="match status" value="1"/>
</dbReference>
<evidence type="ECO:0000259" key="3">
    <source>
        <dbReference type="PROSITE" id="PS51462"/>
    </source>
</evidence>
<evidence type="ECO:0000256" key="1">
    <source>
        <dbReference type="ARBA" id="ARBA00001946"/>
    </source>
</evidence>
<dbReference type="PANTHER" id="PTHR43046:SF16">
    <property type="entry name" value="ADP-RIBOSE PYROPHOSPHATASE YJHB-RELATED"/>
    <property type="match status" value="1"/>
</dbReference>
<feature type="domain" description="Nudix hydrolase" evidence="3">
    <location>
        <begin position="2"/>
        <end position="134"/>
    </location>
</feature>
<dbReference type="SUPFAM" id="SSF55811">
    <property type="entry name" value="Nudix"/>
    <property type="match status" value="1"/>
</dbReference>
<dbReference type="InterPro" id="IPR000086">
    <property type="entry name" value="NUDIX_hydrolase_dom"/>
</dbReference>
<gene>
    <name evidence="4" type="ORF">CLV71_10398</name>
</gene>
<evidence type="ECO:0000256" key="2">
    <source>
        <dbReference type="ARBA" id="ARBA00022801"/>
    </source>
</evidence>
<dbReference type="AlphaFoldDB" id="A0A4R7W011"/>
<comment type="cofactor">
    <cofactor evidence="1">
        <name>Mg(2+)</name>
        <dbReference type="ChEBI" id="CHEBI:18420"/>
    </cofactor>
</comment>
<name>A0A4R7W011_9PSEU</name>
<evidence type="ECO:0000313" key="5">
    <source>
        <dbReference type="Proteomes" id="UP000294927"/>
    </source>
</evidence>